<keyword evidence="1" id="KW-0472">Membrane</keyword>
<feature type="transmembrane region" description="Helical" evidence="1">
    <location>
        <begin position="85"/>
        <end position="105"/>
    </location>
</feature>
<organism evidence="2 3">
    <name type="scientific">Leptospira kobayashii</name>
    <dbReference type="NCBI Taxonomy" id="1917830"/>
    <lineage>
        <taxon>Bacteria</taxon>
        <taxon>Pseudomonadati</taxon>
        <taxon>Spirochaetota</taxon>
        <taxon>Spirochaetia</taxon>
        <taxon>Leptospirales</taxon>
        <taxon>Leptospiraceae</taxon>
        <taxon>Leptospira</taxon>
    </lineage>
</organism>
<name>A0ABM7UNC5_9LEPT</name>
<evidence type="ECO:0008006" key="4">
    <source>
        <dbReference type="Google" id="ProtNLM"/>
    </source>
</evidence>
<feature type="transmembrane region" description="Helical" evidence="1">
    <location>
        <begin position="111"/>
        <end position="127"/>
    </location>
</feature>
<protein>
    <recommendedName>
        <fullName evidence="4">YIP1 family protein</fullName>
    </recommendedName>
</protein>
<dbReference type="RefSeq" id="WP_242935277.1">
    <property type="nucleotide sequence ID" value="NZ_AP025028.1"/>
</dbReference>
<gene>
    <name evidence="2" type="ORF">LPTSP3_g35570</name>
</gene>
<proteinExistence type="predicted"/>
<keyword evidence="3" id="KW-1185">Reference proteome</keyword>
<evidence type="ECO:0000313" key="3">
    <source>
        <dbReference type="Proteomes" id="UP000245263"/>
    </source>
</evidence>
<sequence>MSQFTNKLLNQARDFLYKFTKGSTLINLLIAYTLIALPFFVYHEWHLPWHYITLLSLAALICGSILLFGTLYAIREYWANPYHPLIEIVAALTFIFALWLSEVFYFRAGKVFFFILSFVIILIRVLRMDFYVKISLATILLVGNGLLSFRALQTVEILSSYVLFKNKFKFEEVNLNSWTKSETENSYWNEELKMGFTIPEDFYFFKPEDLNLEQKTGAGQIAGLIASSDTDANRYPFIRMFYFPSYVSFEINQAASEVSSYLNMQISKQEIEDLQEISSAENLLPNLGSKFWTFYDSLRPRYAKSGFILIENANHDKILLHITENLEKGQAHEPGIESILKSVRFSENEAPEPNPEDPK</sequence>
<feature type="transmembrane region" description="Helical" evidence="1">
    <location>
        <begin position="134"/>
        <end position="152"/>
    </location>
</feature>
<accession>A0ABM7UNC5</accession>
<evidence type="ECO:0000256" key="1">
    <source>
        <dbReference type="SAM" id="Phobius"/>
    </source>
</evidence>
<feature type="transmembrane region" description="Helical" evidence="1">
    <location>
        <begin position="25"/>
        <end position="43"/>
    </location>
</feature>
<keyword evidence="1" id="KW-1133">Transmembrane helix</keyword>
<dbReference type="Proteomes" id="UP000245263">
    <property type="component" value="Chromosome 1"/>
</dbReference>
<dbReference type="EMBL" id="AP025028">
    <property type="protein sequence ID" value="BDA80627.1"/>
    <property type="molecule type" value="Genomic_DNA"/>
</dbReference>
<evidence type="ECO:0000313" key="2">
    <source>
        <dbReference type="EMBL" id="BDA80627.1"/>
    </source>
</evidence>
<reference evidence="2 3" key="1">
    <citation type="submission" date="2021-08" db="EMBL/GenBank/DDBJ databases">
        <title>Complete genome sequence of Leptospira kobayashii strain E30.</title>
        <authorList>
            <person name="Nakao R."/>
            <person name="Nakamura S."/>
            <person name="Masuzawa T."/>
            <person name="Koizumi N."/>
        </authorList>
    </citation>
    <scope>NUCLEOTIDE SEQUENCE [LARGE SCALE GENOMIC DNA]</scope>
    <source>
        <strain evidence="2 3">E30</strain>
    </source>
</reference>
<feature type="transmembrane region" description="Helical" evidence="1">
    <location>
        <begin position="49"/>
        <end position="73"/>
    </location>
</feature>
<keyword evidence="1" id="KW-0812">Transmembrane</keyword>